<comment type="caution">
    <text evidence="1">The sequence shown here is derived from an EMBL/GenBank/DDBJ whole genome shotgun (WGS) entry which is preliminary data.</text>
</comment>
<proteinExistence type="predicted"/>
<evidence type="ECO:0000313" key="1">
    <source>
        <dbReference type="EMBL" id="KAI8557643.1"/>
    </source>
</evidence>
<accession>A0ACC0NW95</accession>
<keyword evidence="2" id="KW-1185">Reference proteome</keyword>
<dbReference type="EMBL" id="CM046391">
    <property type="protein sequence ID" value="KAI8557643.1"/>
    <property type="molecule type" value="Genomic_DNA"/>
</dbReference>
<name>A0ACC0NW95_RHOML</name>
<protein>
    <submittedName>
        <fullName evidence="1">Uncharacterized protein</fullName>
    </submittedName>
</protein>
<evidence type="ECO:0000313" key="2">
    <source>
        <dbReference type="Proteomes" id="UP001062846"/>
    </source>
</evidence>
<organism evidence="1 2">
    <name type="scientific">Rhododendron molle</name>
    <name type="common">Chinese azalea</name>
    <name type="synonym">Azalea mollis</name>
    <dbReference type="NCBI Taxonomy" id="49168"/>
    <lineage>
        <taxon>Eukaryota</taxon>
        <taxon>Viridiplantae</taxon>
        <taxon>Streptophyta</taxon>
        <taxon>Embryophyta</taxon>
        <taxon>Tracheophyta</taxon>
        <taxon>Spermatophyta</taxon>
        <taxon>Magnoliopsida</taxon>
        <taxon>eudicotyledons</taxon>
        <taxon>Gunneridae</taxon>
        <taxon>Pentapetalae</taxon>
        <taxon>asterids</taxon>
        <taxon>Ericales</taxon>
        <taxon>Ericaceae</taxon>
        <taxon>Ericoideae</taxon>
        <taxon>Rhodoreae</taxon>
        <taxon>Rhododendron</taxon>
    </lineage>
</organism>
<sequence length="623" mass="68864">MATVATTLTPSLSSKPKTSFLESHHRSSIPTSRRLQPIKSTPSNNLSVSTSPASPPYDLKSFKFDPIKESIVSREMTRRYMTDMITYADTDVVIVGAGSAGLSCAYELSKNPSVQVAIIEQSVSPGGGAWLGGQLFSAMVVRKPAHLFLDELNIEYDEQDNYVVIKHAALFTSTIMSKLLARPNVKLFNAVAAEDLIVKGGRVGGVVTNWALVSMNHDTQSCMDPNVMEAKVVVSSCGHDGPFGATGVKRLRSIGMIDSVPGMKALDMNAAEDAIVRLTREIVPGMIVTGMEVAEIDGSPRMGPTFGAMMISGQKAAHLALKSLGLPNAVDGTVKKRMEELFVAILSMLLLVALIPLYLWKRRQASRSPDHADEDVQIIKLERDSQVPQREAVVRATGNRRMRRRPASAASTSSAPIEEEIVDGSDDEAAEGDYYNAKASKKKDKKRQEREAQRQAEEASRESRHTKQDRYAEMRRRKDEEREALERQQEEEAMVRKAKEEEAAALEFDKWKGDFSVDAEGTTENEVQDGSQGLLFDFVEYIKDCINRINSLENMGRLSGVMDDRGKYIYISLEEMQAVADYIKRQGRVSISHLASQSNQFIDLEPKAQFVEEISSVEEITTA</sequence>
<gene>
    <name evidence="1" type="ORF">RHMOL_Rhmol04G0026000</name>
</gene>
<dbReference type="Proteomes" id="UP001062846">
    <property type="component" value="Chromosome 4"/>
</dbReference>
<reference evidence="1" key="1">
    <citation type="submission" date="2022-02" db="EMBL/GenBank/DDBJ databases">
        <title>Plant Genome Project.</title>
        <authorList>
            <person name="Zhang R.-G."/>
        </authorList>
    </citation>
    <scope>NUCLEOTIDE SEQUENCE</scope>
    <source>
        <strain evidence="1">AT1</strain>
    </source>
</reference>